<keyword evidence="1" id="KW-0472">Membrane</keyword>
<dbReference type="EMBL" id="MFMQ01000052">
    <property type="protein sequence ID" value="OGG91434.1"/>
    <property type="molecule type" value="Genomic_DNA"/>
</dbReference>
<feature type="transmembrane region" description="Helical" evidence="1">
    <location>
        <begin position="101"/>
        <end position="122"/>
    </location>
</feature>
<comment type="caution">
    <text evidence="2">The sequence shown here is derived from an EMBL/GenBank/DDBJ whole genome shotgun (WGS) entry which is preliminary data.</text>
</comment>
<name>A0A1F6G002_9BACT</name>
<gene>
    <name evidence="2" type="ORF">A3H16_00365</name>
</gene>
<keyword evidence="1" id="KW-0812">Transmembrane</keyword>
<evidence type="ECO:0000256" key="1">
    <source>
        <dbReference type="SAM" id="Phobius"/>
    </source>
</evidence>
<feature type="transmembrane region" description="Helical" evidence="1">
    <location>
        <begin position="134"/>
        <end position="158"/>
    </location>
</feature>
<organism evidence="2 3">
    <name type="scientific">Candidatus Kaiserbacteria bacterium RIFCSPLOWO2_12_FULL_53_8</name>
    <dbReference type="NCBI Taxonomy" id="1798529"/>
    <lineage>
        <taxon>Bacteria</taxon>
        <taxon>Candidatus Kaiseribacteriota</taxon>
    </lineage>
</organism>
<dbReference type="Proteomes" id="UP000178601">
    <property type="component" value="Unassembled WGS sequence"/>
</dbReference>
<feature type="transmembrane region" description="Helical" evidence="1">
    <location>
        <begin position="244"/>
        <end position="263"/>
    </location>
</feature>
<keyword evidence="1" id="KW-1133">Transmembrane helix</keyword>
<evidence type="ECO:0000313" key="2">
    <source>
        <dbReference type="EMBL" id="OGG91434.1"/>
    </source>
</evidence>
<feature type="transmembrane region" description="Helical" evidence="1">
    <location>
        <begin position="31"/>
        <end position="53"/>
    </location>
</feature>
<evidence type="ECO:0000313" key="3">
    <source>
        <dbReference type="Proteomes" id="UP000178601"/>
    </source>
</evidence>
<sequence>MNAIQRICITFYAVCTVLWAALFFQDITSGFYNYLYSFLFGLIPLFGGIVAMLRSDIWGRFKSAVGKAVFFTGLGVFCWGVGELIWSYYNLVLNVAAPYPSLADIGFAPSIFFYSLGAYYLSKAAGAQFGLRHPLAKVFVAVTPLVVFAFSWWMLIMVARGGVLVPEGEPLLKAILDIMYPLGDFVGLPIAIIVSGLSFRYLGGRYMWDIIAIFLGLFFMYVGDTIFSYTTTVGTFYNGQFGDLMLSTGTFLLTYGALGFSTVKVGFENIQALGAVTTERIKTVLDNVVAKIIKEQELVIGPLAWAEAQKVQGLHIDKQRGDVGISNGDPKAVVDRLVAQYERLFGKASQEVCKEAAAPLIASLSPADVPSSLRTA</sequence>
<reference evidence="2 3" key="1">
    <citation type="journal article" date="2016" name="Nat. Commun.">
        <title>Thousands of microbial genomes shed light on interconnected biogeochemical processes in an aquifer system.</title>
        <authorList>
            <person name="Anantharaman K."/>
            <person name="Brown C.T."/>
            <person name="Hug L.A."/>
            <person name="Sharon I."/>
            <person name="Castelle C.J."/>
            <person name="Probst A.J."/>
            <person name="Thomas B.C."/>
            <person name="Singh A."/>
            <person name="Wilkins M.J."/>
            <person name="Karaoz U."/>
            <person name="Brodie E.L."/>
            <person name="Williams K.H."/>
            <person name="Hubbard S.S."/>
            <person name="Banfield J.F."/>
        </authorList>
    </citation>
    <scope>NUCLEOTIDE SEQUENCE [LARGE SCALE GENOMIC DNA]</scope>
</reference>
<feature type="transmembrane region" description="Helical" evidence="1">
    <location>
        <begin position="178"/>
        <end position="199"/>
    </location>
</feature>
<feature type="transmembrane region" description="Helical" evidence="1">
    <location>
        <begin position="65"/>
        <end position="89"/>
    </location>
</feature>
<feature type="transmembrane region" description="Helical" evidence="1">
    <location>
        <begin position="7"/>
        <end position="25"/>
    </location>
</feature>
<protein>
    <submittedName>
        <fullName evidence="2">Uncharacterized protein</fullName>
    </submittedName>
</protein>
<feature type="transmembrane region" description="Helical" evidence="1">
    <location>
        <begin position="206"/>
        <end position="224"/>
    </location>
</feature>
<dbReference type="AlphaFoldDB" id="A0A1F6G002"/>
<proteinExistence type="predicted"/>
<accession>A0A1F6G002</accession>